<comment type="caution">
    <text evidence="3">The sequence shown here is derived from an EMBL/GenBank/DDBJ whole genome shotgun (WGS) entry which is preliminary data.</text>
</comment>
<reference evidence="3 4" key="1">
    <citation type="submission" date="2018-05" db="EMBL/GenBank/DDBJ databases">
        <title>Brachybacterium sp. M1HQ-2T, whole genome shotgun sequence.</title>
        <authorList>
            <person name="Tuo L."/>
        </authorList>
    </citation>
    <scope>NUCLEOTIDE SEQUENCE [LARGE SCALE GENOMIC DNA]</scope>
    <source>
        <strain evidence="3 4">M1HQ-2</strain>
    </source>
</reference>
<keyword evidence="2" id="KW-1133">Transmembrane helix</keyword>
<name>A0A2U2RIE3_9MICO</name>
<organism evidence="3 4">
    <name type="scientific">Brachybacterium endophyticum</name>
    <dbReference type="NCBI Taxonomy" id="2182385"/>
    <lineage>
        <taxon>Bacteria</taxon>
        <taxon>Bacillati</taxon>
        <taxon>Actinomycetota</taxon>
        <taxon>Actinomycetes</taxon>
        <taxon>Micrococcales</taxon>
        <taxon>Dermabacteraceae</taxon>
        <taxon>Brachybacterium</taxon>
    </lineage>
</organism>
<keyword evidence="2" id="KW-0472">Membrane</keyword>
<protein>
    <submittedName>
        <fullName evidence="3">DUF4191 domain-containing protein</fullName>
    </submittedName>
</protein>
<dbReference type="RefSeq" id="WP_109276005.1">
    <property type="nucleotide sequence ID" value="NZ_QFKX01000004.1"/>
</dbReference>
<dbReference type="OrthoDB" id="8479889at2"/>
<dbReference type="InterPro" id="IPR025445">
    <property type="entry name" value="DUF4191"/>
</dbReference>
<evidence type="ECO:0000256" key="2">
    <source>
        <dbReference type="SAM" id="Phobius"/>
    </source>
</evidence>
<sequence>MARTKDTDTTEATPKKQGRLKQMVEVFKVTQAADRSTLPWMLGAFVAAIVVLTILSKLILGMIWYGIFLGLAVGLLAAMFILARKAESAAFNRIKGQSGAPLAAMQSIRRGWNVEDEPVQMDPRSQRMIFRASGRAGVVLVAEDGSGPSMKLLDKETRRVKRVLNNEPIPVHRIVVGDGEDETPLHKLPSYMTRMKKSLTKDESAAVSRRLAALTPSVRSAVPKGMDPTRTRGVSKKAMMRGGR</sequence>
<evidence type="ECO:0000313" key="3">
    <source>
        <dbReference type="EMBL" id="PWH05649.1"/>
    </source>
</evidence>
<feature type="region of interest" description="Disordered" evidence="1">
    <location>
        <begin position="220"/>
        <end position="244"/>
    </location>
</feature>
<feature type="compositionally biased region" description="Basic residues" evidence="1">
    <location>
        <begin position="233"/>
        <end position="244"/>
    </location>
</feature>
<evidence type="ECO:0000313" key="4">
    <source>
        <dbReference type="Proteomes" id="UP000245590"/>
    </source>
</evidence>
<gene>
    <name evidence="3" type="ORF">DEO23_10555</name>
</gene>
<keyword evidence="4" id="KW-1185">Reference proteome</keyword>
<evidence type="ECO:0000256" key="1">
    <source>
        <dbReference type="SAM" id="MobiDB-lite"/>
    </source>
</evidence>
<accession>A0A2U2RIE3</accession>
<dbReference type="EMBL" id="QFKX01000004">
    <property type="protein sequence ID" value="PWH05649.1"/>
    <property type="molecule type" value="Genomic_DNA"/>
</dbReference>
<proteinExistence type="predicted"/>
<feature type="transmembrane region" description="Helical" evidence="2">
    <location>
        <begin position="38"/>
        <end position="56"/>
    </location>
</feature>
<dbReference type="Proteomes" id="UP000245590">
    <property type="component" value="Unassembled WGS sequence"/>
</dbReference>
<dbReference type="Pfam" id="PF13829">
    <property type="entry name" value="DUF4191"/>
    <property type="match status" value="1"/>
</dbReference>
<feature type="transmembrane region" description="Helical" evidence="2">
    <location>
        <begin position="62"/>
        <end position="83"/>
    </location>
</feature>
<keyword evidence="2" id="KW-0812">Transmembrane</keyword>
<dbReference type="AlphaFoldDB" id="A0A2U2RIE3"/>